<accession>V6AUE3</accession>
<feature type="transmembrane region" description="Helical" evidence="1">
    <location>
        <begin position="30"/>
        <end position="46"/>
    </location>
</feature>
<gene>
    <name evidence="2" type="ORF">NITUZ_40310</name>
</gene>
<keyword evidence="1" id="KW-1133">Transmembrane helix</keyword>
<evidence type="ECO:0000256" key="1">
    <source>
        <dbReference type="SAM" id="Phobius"/>
    </source>
</evidence>
<protein>
    <submittedName>
        <fullName evidence="2">Uncharacterized protein</fullName>
    </submittedName>
</protein>
<comment type="caution">
    <text evidence="2">The sequence shown here is derived from an EMBL/GenBank/DDBJ whole genome shotgun (WGS) entry which is preliminary data.</text>
</comment>
<keyword evidence="1" id="KW-0472">Membrane</keyword>
<evidence type="ECO:0000313" key="3">
    <source>
        <dbReference type="Proteomes" id="UP000018159"/>
    </source>
</evidence>
<dbReference type="EMBL" id="CBTY010000009">
    <property type="protein sequence ID" value="CDI06144.1"/>
    <property type="molecule type" value="Genomic_DNA"/>
</dbReference>
<evidence type="ECO:0000313" key="2">
    <source>
        <dbReference type="EMBL" id="CDI06144.1"/>
    </source>
</evidence>
<dbReference type="Proteomes" id="UP000018159">
    <property type="component" value="Unassembled WGS sequence"/>
</dbReference>
<dbReference type="STRING" id="1407055.NITUZ_40310"/>
<proteinExistence type="predicted"/>
<keyword evidence="3" id="KW-1185">Reference proteome</keyword>
<dbReference type="AlphaFoldDB" id="V6AUE3"/>
<reference evidence="2 3" key="1">
    <citation type="journal article" date="2013" name="PLoS ONE">
        <title>Enrichment and Genome Sequence of the Group I.1a Ammonia-Oxidizing Archaeon ?Ca. Nitrosotenuis uzonensis? Representing a Clade Globally.</title>
        <authorList>
            <person name="Lebedeva E.V."/>
            <person name="Hatzenpichler R."/>
            <person name="Pelletier E."/>
            <person name="Schuster N."/>
            <person name="Hauzmayer S."/>
            <person name="Bulaev A."/>
            <person name="Grigor'eva N.V."/>
            <person name="Galushko A."/>
            <person name="Schmid M."/>
            <person name="Palatinszky M."/>
            <person name="Le Paslier D."/>
            <person name="Daims H."/>
            <person name="Wagner M."/>
        </authorList>
    </citation>
    <scope>NUCLEOTIDE SEQUENCE [LARGE SCALE GENOMIC DNA]</scope>
    <source>
        <strain evidence="2 3">N4</strain>
    </source>
</reference>
<name>V6AUE3_9ARCH</name>
<keyword evidence="1" id="KW-0812">Transmembrane</keyword>
<dbReference type="OrthoDB" id="3057at2157"/>
<feature type="transmembrane region" description="Helical" evidence="1">
    <location>
        <begin position="7"/>
        <end position="24"/>
    </location>
</feature>
<sequence length="58" mass="6511">MSKILEIIGFALIGGTIYSWIGMADNPLRWPIFWGCAGGALAIILYRRSKRRKNDLVS</sequence>
<dbReference type="RefSeq" id="WP_177309473.1">
    <property type="nucleotide sequence ID" value="NZ_CBTY010000009.1"/>
</dbReference>
<organism evidence="2 3">
    <name type="scientific">Candidatus Nitrosotenuis uzonensis</name>
    <dbReference type="NCBI Taxonomy" id="1407055"/>
    <lineage>
        <taxon>Archaea</taxon>
        <taxon>Nitrososphaerota</taxon>
        <taxon>Candidatus Nitrosotenuis</taxon>
    </lineage>
</organism>